<dbReference type="InterPro" id="IPR029044">
    <property type="entry name" value="Nucleotide-diphossugar_trans"/>
</dbReference>
<keyword evidence="5" id="KW-1185">Reference proteome</keyword>
<sequence>MDKISVIIPVYNVEEYLSECVNSVFNQTYSNLEIILVDDGSPDNCGKICDEYAKKDTRIKVVHKKNGGLGYARNTGLNIATGDYVMFLDSDDKLDTNAIKDLYDSLNKHQADISRGNFVKWFPKERKMVHEDMIKKEQSFVGEEKNIFLSKFICGKAADSKDYEIRVGATANLYSLALLNQYGIRFESEREYLSEDIIFNLYAYYHAKKIVQVPIGLYYYRHNDNSLTTIYKDSQLDGACNLYHKVRSIEEELGIKDVEWRVERLFLSKIRQVSQLFVFSDNTLDQKSEFMRSIVNNEDVVRILNCYPIKKMPIHQGISALLMKRKWAVLVIIYLKLYTILRKSIF</sequence>
<evidence type="ECO:0000313" key="4">
    <source>
        <dbReference type="EMBL" id="CZQ96528.1"/>
    </source>
</evidence>
<dbReference type="RefSeq" id="WP_087033582.1">
    <property type="nucleotide sequence ID" value="NZ_FJNE01000006.1"/>
</dbReference>
<dbReference type="AlphaFoldDB" id="A0A143YRR4"/>
<dbReference type="CDD" id="cd00761">
    <property type="entry name" value="Glyco_tranf_GTA_type"/>
    <property type="match status" value="1"/>
</dbReference>
<dbReference type="EMBL" id="FJNE01000006">
    <property type="protein sequence ID" value="CZQ96528.1"/>
    <property type="molecule type" value="Genomic_DNA"/>
</dbReference>
<evidence type="ECO:0000256" key="1">
    <source>
        <dbReference type="ARBA" id="ARBA00022676"/>
    </source>
</evidence>
<proteinExistence type="predicted"/>
<dbReference type="SUPFAM" id="SSF53448">
    <property type="entry name" value="Nucleotide-diphospho-sugar transferases"/>
    <property type="match status" value="1"/>
</dbReference>
<dbReference type="Proteomes" id="UP000242754">
    <property type="component" value="Unassembled WGS sequence"/>
</dbReference>
<protein>
    <submittedName>
        <fullName evidence="4">Nucleotide-diphospho-sugar transferases</fullName>
    </submittedName>
</protein>
<dbReference type="STRING" id="140314.SAMN04488076_10457"/>
<evidence type="ECO:0000256" key="2">
    <source>
        <dbReference type="ARBA" id="ARBA00022679"/>
    </source>
</evidence>
<dbReference type="OrthoDB" id="8773442at2"/>
<dbReference type="PANTHER" id="PTHR22916">
    <property type="entry name" value="GLYCOSYLTRANSFERASE"/>
    <property type="match status" value="1"/>
</dbReference>
<accession>A0A143YRR4</accession>
<name>A0A143YRR4_9LACT</name>
<dbReference type="Gene3D" id="3.90.550.10">
    <property type="entry name" value="Spore Coat Polysaccharide Biosynthesis Protein SpsA, Chain A"/>
    <property type="match status" value="1"/>
</dbReference>
<gene>
    <name evidence="4" type="ORF">Tpal_2020</name>
</gene>
<reference evidence="4 5" key="1">
    <citation type="submission" date="2016-02" db="EMBL/GenBank/DDBJ databases">
        <authorList>
            <person name="Wen L."/>
            <person name="He K."/>
            <person name="Yang H."/>
        </authorList>
    </citation>
    <scope>NUCLEOTIDE SEQUENCE [LARGE SCALE GENOMIC DNA]</scope>
    <source>
        <strain evidence="4">Trichococcus palustris</strain>
    </source>
</reference>
<evidence type="ECO:0000259" key="3">
    <source>
        <dbReference type="Pfam" id="PF00535"/>
    </source>
</evidence>
<dbReference type="Pfam" id="PF00535">
    <property type="entry name" value="Glycos_transf_2"/>
    <property type="match status" value="1"/>
</dbReference>
<organism evidence="4 5">
    <name type="scientific">Trichococcus palustris</name>
    <dbReference type="NCBI Taxonomy" id="140314"/>
    <lineage>
        <taxon>Bacteria</taxon>
        <taxon>Bacillati</taxon>
        <taxon>Bacillota</taxon>
        <taxon>Bacilli</taxon>
        <taxon>Lactobacillales</taxon>
        <taxon>Carnobacteriaceae</taxon>
        <taxon>Trichococcus</taxon>
    </lineage>
</organism>
<dbReference type="PANTHER" id="PTHR22916:SF51">
    <property type="entry name" value="GLYCOSYLTRANSFERASE EPSH-RELATED"/>
    <property type="match status" value="1"/>
</dbReference>
<evidence type="ECO:0000313" key="5">
    <source>
        <dbReference type="Proteomes" id="UP000242754"/>
    </source>
</evidence>
<keyword evidence="2 4" id="KW-0808">Transferase</keyword>
<feature type="domain" description="Glycosyltransferase 2-like" evidence="3">
    <location>
        <begin position="5"/>
        <end position="138"/>
    </location>
</feature>
<dbReference type="InterPro" id="IPR001173">
    <property type="entry name" value="Glyco_trans_2-like"/>
</dbReference>
<dbReference type="GO" id="GO:0016757">
    <property type="term" value="F:glycosyltransferase activity"/>
    <property type="evidence" value="ECO:0007669"/>
    <property type="project" value="UniProtKB-KW"/>
</dbReference>
<keyword evidence="1" id="KW-0328">Glycosyltransferase</keyword>